<evidence type="ECO:0000313" key="1">
    <source>
        <dbReference type="EMBL" id="MFC4233591.1"/>
    </source>
</evidence>
<reference evidence="2" key="1">
    <citation type="journal article" date="2019" name="Int. J. Syst. Evol. Microbiol.">
        <title>The Global Catalogue of Microorganisms (GCM) 10K type strain sequencing project: providing services to taxonomists for standard genome sequencing and annotation.</title>
        <authorList>
            <consortium name="The Broad Institute Genomics Platform"/>
            <consortium name="The Broad Institute Genome Sequencing Center for Infectious Disease"/>
            <person name="Wu L."/>
            <person name="Ma J."/>
        </authorList>
    </citation>
    <scope>NUCLEOTIDE SEQUENCE [LARGE SCALE GENOMIC DNA]</scope>
    <source>
        <strain evidence="2">CECT 8010</strain>
    </source>
</reference>
<dbReference type="Pfam" id="PF14137">
    <property type="entry name" value="DUF4304"/>
    <property type="match status" value="1"/>
</dbReference>
<gene>
    <name evidence="1" type="ORF">ACFOW1_16945</name>
</gene>
<dbReference type="RefSeq" id="WP_379015941.1">
    <property type="nucleotide sequence ID" value="NZ_JBHSDC010000037.1"/>
</dbReference>
<dbReference type="EMBL" id="JBHSDC010000037">
    <property type="protein sequence ID" value="MFC4233591.1"/>
    <property type="molecule type" value="Genomic_DNA"/>
</dbReference>
<name>A0ABV8Q3Q2_9BACT</name>
<protein>
    <submittedName>
        <fullName evidence="1">DUF4304 domain-containing protein</fullName>
    </submittedName>
</protein>
<feature type="non-terminal residue" evidence="1">
    <location>
        <position position="1"/>
    </location>
</feature>
<organism evidence="1 2">
    <name type="scientific">Parasediminibacterium paludis</name>
    <dbReference type="NCBI Taxonomy" id="908966"/>
    <lineage>
        <taxon>Bacteria</taxon>
        <taxon>Pseudomonadati</taxon>
        <taxon>Bacteroidota</taxon>
        <taxon>Chitinophagia</taxon>
        <taxon>Chitinophagales</taxon>
        <taxon>Chitinophagaceae</taxon>
        <taxon>Parasediminibacterium</taxon>
    </lineage>
</organism>
<dbReference type="InterPro" id="IPR025412">
    <property type="entry name" value="DUF4304"/>
</dbReference>
<proteinExistence type="predicted"/>
<feature type="non-terminal residue" evidence="1">
    <location>
        <position position="185"/>
    </location>
</feature>
<comment type="caution">
    <text evidence="1">The sequence shown here is derived from an EMBL/GenBank/DDBJ whole genome shotgun (WGS) entry which is preliminary data.</text>
</comment>
<dbReference type="Proteomes" id="UP001595906">
    <property type="component" value="Unassembled WGS sequence"/>
</dbReference>
<evidence type="ECO:0000313" key="2">
    <source>
        <dbReference type="Proteomes" id="UP001595906"/>
    </source>
</evidence>
<accession>A0ABV8Q3Q2</accession>
<sequence length="185" mass="21573">ERVIKEGFHEVLKPLGYKKKGNNFFIQLAELGQIINIQKSSLSSKDHIKFTINTGLFIPEFWLAFYNFHDREIPIFPTEPECLVRQRIGELKNQSDTWFDIDNNSIAEDLIIEMKSSLKNHILPYFDTFNSKEKILVGLDNNTLKTERLGKLIVYGEYKQIDKAQIEYEKIISKKGINPSFMLTI</sequence>
<keyword evidence="2" id="KW-1185">Reference proteome</keyword>